<evidence type="ECO:0000256" key="6">
    <source>
        <dbReference type="SAM" id="MobiDB-lite"/>
    </source>
</evidence>
<dbReference type="PANTHER" id="PTHR12497">
    <property type="entry name" value="TAZ PROTEIN TAFAZZIN"/>
    <property type="match status" value="1"/>
</dbReference>
<dbReference type="GO" id="GO:0007007">
    <property type="term" value="P:inner mitochondrial membrane organization"/>
    <property type="evidence" value="ECO:0007669"/>
    <property type="project" value="TreeGrafter"/>
</dbReference>
<name>A0A6M8PDT2_9EURO</name>
<dbReference type="SUPFAM" id="SSF69593">
    <property type="entry name" value="Glycerol-3-phosphate (1)-acyltransferase"/>
    <property type="match status" value="1"/>
</dbReference>
<feature type="compositionally biased region" description="Low complexity" evidence="6">
    <location>
        <begin position="336"/>
        <end position="346"/>
    </location>
</feature>
<evidence type="ECO:0000256" key="2">
    <source>
        <dbReference type="ARBA" id="ARBA00022679"/>
    </source>
</evidence>
<sequence length="867" mass="97674">MDDPLMWGFLPMRYNFGLQNQTKRWGFGSHDICYQTRPLALFFTMGQVLPTHRLAHSPYGGLAQPAVTQAIRLLSKGPFPVEPHPAIPERQHWSIQNVCVDPFSDLPTAYTTDGYDSHLAPSAYACNSYSWFHIFPEGKIHQAPNKTMRYFKWGVARLILEASECPDVVPIWLEGFDQVMHESREFPRFLPRPGKDVSVTFGRKVDTDAIFGESRKRWQELKAKAELAAPETRDQPVGVLSDELLYGKEAVQLRKEVTKKVRDLVLDVRRSRGLSDEDPKEGLVETWIQEGPKREGKMEDDSWHHNHSFSKPASTAHHTLASSGARGSHNGRFRPSQASSNAESSSVNDLINHLRRTQVSRTAEDGHGSPSRPVTSRSVHPSLRNLLELPEIPPPRPRPGTRRIGIGGRPSRRTAGPPPPESWLLGNAAGDNAEDNETADLGNSQTERIIYRLDRLPGNTMPGRYTLLHTVLKSMASQWVWHVHYDGQFLDTLPSHIKMLLLSYIGIYARDQSIAGIMQGLRPLLEKEQFDNQDEEDGFDRLRHESEVIRLDLGSAIGRWININQLSHELVVSRRSLPAQHKQKEAIPSSWDAESDEEVDEPTSADGPLPQALIQGLRFQNLRYLSLAHPTAANWNSLINLLSRLSTLTHLSLAYWPVPAITPNAIAPTTRAWTFSHTATGATSNDDWAEAAAILRRLARATYCLKWIDLEGCGDWLGALSCESVGPNGETYTSGPDWNGSWRNVEFVRLGPGWLPPIDDSELLPACRVRYPSSRSLATSIHSPVRDGSEEADLPWDVELERIKYRRSKEIERFREVLSGTKEVQQRVQQVRREGKGKWAQFSFGLEGLDETVLKRLIGADYLRFLP</sequence>
<evidence type="ECO:0000256" key="1">
    <source>
        <dbReference type="ARBA" id="ARBA00004170"/>
    </source>
</evidence>
<keyword evidence="2 7" id="KW-0808">Transferase</keyword>
<feature type="compositionally biased region" description="Polar residues" evidence="6">
    <location>
        <begin position="309"/>
        <end position="322"/>
    </location>
</feature>
<feature type="compositionally biased region" description="Basic and acidic residues" evidence="6">
    <location>
        <begin position="291"/>
        <end position="304"/>
    </location>
</feature>
<dbReference type="GO" id="GO:0031966">
    <property type="term" value="C:mitochondrial membrane"/>
    <property type="evidence" value="ECO:0007669"/>
    <property type="project" value="TreeGrafter"/>
</dbReference>
<dbReference type="AlphaFoldDB" id="A0A6M8PDT2"/>
<dbReference type="EMBL" id="MT457561">
    <property type="protein sequence ID" value="QKG86312.1"/>
    <property type="molecule type" value="Genomic_DNA"/>
</dbReference>
<evidence type="ECO:0000256" key="3">
    <source>
        <dbReference type="ARBA" id="ARBA00023098"/>
    </source>
</evidence>
<evidence type="ECO:0000256" key="5">
    <source>
        <dbReference type="ARBA" id="ARBA00023315"/>
    </source>
</evidence>
<dbReference type="InterPro" id="IPR000872">
    <property type="entry name" value="Tafazzin"/>
</dbReference>
<keyword evidence="4" id="KW-0472">Membrane</keyword>
<feature type="region of interest" description="Disordered" evidence="6">
    <location>
        <begin position="272"/>
        <end position="443"/>
    </location>
</feature>
<keyword evidence="5 7" id="KW-0012">Acyltransferase</keyword>
<protein>
    <submittedName>
        <fullName evidence="7">Lysophospholipid acyltransferase</fullName>
    </submittedName>
</protein>
<accession>A0A6M8PDT2</accession>
<comment type="subcellular location">
    <subcellularLocation>
        <location evidence="1">Membrane</location>
        <topology evidence="1">Peripheral membrane protein</topology>
    </subcellularLocation>
</comment>
<gene>
    <name evidence="7" type="primary">WaiA1</name>
</gene>
<reference evidence="7" key="1">
    <citation type="journal article" date="2020" name="Org. Lett.">
        <title>Waikikiamides A-C: Complex Diketopiperazine Dimer and Diketopiperazine-Polyketide Hybrids from a Hawaiian Marine Fungal Strain Aspergillus sp. FM242.</title>
        <authorList>
            <person name="Wang F."/>
            <person name="Sarotti A.M."/>
            <person name="Jiang G."/>
            <person name="Huguet-Tapia J.C."/>
            <person name="Zheng S.L."/>
            <person name="Wu X."/>
            <person name="Li C."/>
            <person name="Ding Y."/>
            <person name="Cao S."/>
        </authorList>
    </citation>
    <scope>NUCLEOTIDE SEQUENCE</scope>
    <source>
        <strain evidence="7">FM242</strain>
    </source>
</reference>
<keyword evidence="3" id="KW-0443">Lipid metabolism</keyword>
<evidence type="ECO:0000313" key="7">
    <source>
        <dbReference type="EMBL" id="QKG86312.1"/>
    </source>
</evidence>
<dbReference type="GO" id="GO:0047184">
    <property type="term" value="F:1-acylglycerophosphocholine O-acyltransferase activity"/>
    <property type="evidence" value="ECO:0007669"/>
    <property type="project" value="TreeGrafter"/>
</dbReference>
<feature type="region of interest" description="Disordered" evidence="6">
    <location>
        <begin position="581"/>
        <end position="607"/>
    </location>
</feature>
<evidence type="ECO:0000256" key="4">
    <source>
        <dbReference type="ARBA" id="ARBA00023136"/>
    </source>
</evidence>
<feature type="compositionally biased region" description="Acidic residues" evidence="6">
    <location>
        <begin position="593"/>
        <end position="603"/>
    </location>
</feature>
<proteinExistence type="predicted"/>
<dbReference type="GO" id="GO:0035965">
    <property type="term" value="P:cardiolipin acyl-chain remodeling"/>
    <property type="evidence" value="ECO:0007669"/>
    <property type="project" value="TreeGrafter"/>
</dbReference>
<feature type="compositionally biased region" description="Basic and acidic residues" evidence="6">
    <location>
        <begin position="272"/>
        <end position="283"/>
    </location>
</feature>
<organism evidence="7">
    <name type="scientific">Aspergillus sp. FM242</name>
    <dbReference type="NCBI Taxonomy" id="2741095"/>
    <lineage>
        <taxon>Eukaryota</taxon>
        <taxon>Fungi</taxon>
        <taxon>Dikarya</taxon>
        <taxon>Ascomycota</taxon>
        <taxon>Pezizomycotina</taxon>
        <taxon>Eurotiomycetes</taxon>
        <taxon>Eurotiomycetidae</taxon>
        <taxon>Eurotiales</taxon>
        <taxon>Aspergillaceae</taxon>
        <taxon>Aspergillus</taxon>
    </lineage>
</organism>
<dbReference type="PANTHER" id="PTHR12497:SF0">
    <property type="entry name" value="TAFAZZIN"/>
    <property type="match status" value="1"/>
</dbReference>